<dbReference type="PANTHER" id="PTHR23028">
    <property type="entry name" value="ACETYLTRANSFERASE"/>
    <property type="match status" value="1"/>
</dbReference>
<keyword evidence="6 8" id="KW-0472">Membrane</keyword>
<feature type="transmembrane region" description="Helical" evidence="8">
    <location>
        <begin position="353"/>
        <end position="373"/>
    </location>
</feature>
<feature type="transmembrane region" description="Helical" evidence="8">
    <location>
        <begin position="168"/>
        <end position="188"/>
    </location>
</feature>
<dbReference type="PANTHER" id="PTHR23028:SF53">
    <property type="entry name" value="ACYL_TRANSF_3 DOMAIN-CONTAINING PROTEIN"/>
    <property type="match status" value="1"/>
</dbReference>
<feature type="transmembrane region" description="Helical" evidence="8">
    <location>
        <begin position="78"/>
        <end position="97"/>
    </location>
</feature>
<accession>A0ABY7TZM5</accession>
<feature type="transmembrane region" description="Helical" evidence="8">
    <location>
        <begin position="289"/>
        <end position="308"/>
    </location>
</feature>
<evidence type="ECO:0000313" key="12">
    <source>
        <dbReference type="Proteomes" id="UP001218231"/>
    </source>
</evidence>
<evidence type="ECO:0000256" key="8">
    <source>
        <dbReference type="SAM" id="Phobius"/>
    </source>
</evidence>
<evidence type="ECO:0000256" key="5">
    <source>
        <dbReference type="ARBA" id="ARBA00022989"/>
    </source>
</evidence>
<evidence type="ECO:0000256" key="3">
    <source>
        <dbReference type="ARBA" id="ARBA00022679"/>
    </source>
</evidence>
<dbReference type="RefSeq" id="WP_273618331.1">
    <property type="nucleotide sequence ID" value="NZ_CP117417.1"/>
</dbReference>
<evidence type="ECO:0000256" key="7">
    <source>
        <dbReference type="ARBA" id="ARBA00023315"/>
    </source>
</evidence>
<keyword evidence="12" id="KW-1185">Reference proteome</keyword>
<evidence type="ECO:0000256" key="1">
    <source>
        <dbReference type="ARBA" id="ARBA00004651"/>
    </source>
</evidence>
<dbReference type="SUPFAM" id="SSF52266">
    <property type="entry name" value="SGNH hydrolase"/>
    <property type="match status" value="1"/>
</dbReference>
<keyword evidence="2" id="KW-1003">Cell membrane</keyword>
<reference evidence="11 12" key="1">
    <citation type="submission" date="2023-02" db="EMBL/GenBank/DDBJ databases">
        <title>Genome sequence of Novosphingobium humi KACC 19094.</title>
        <authorList>
            <person name="Kim S."/>
            <person name="Heo J."/>
            <person name="Kwon S.-W."/>
        </authorList>
    </citation>
    <scope>NUCLEOTIDE SEQUENCE [LARGE SCALE GENOMIC DNA]</scope>
    <source>
        <strain evidence="11 12">KACC 19094</strain>
    </source>
</reference>
<name>A0ABY7TZM5_9SPHN</name>
<evidence type="ECO:0000256" key="4">
    <source>
        <dbReference type="ARBA" id="ARBA00022692"/>
    </source>
</evidence>
<organism evidence="11 12">
    <name type="scientific">Novosphingobium humi</name>
    <dbReference type="NCBI Taxonomy" id="2282397"/>
    <lineage>
        <taxon>Bacteria</taxon>
        <taxon>Pseudomonadati</taxon>
        <taxon>Pseudomonadota</taxon>
        <taxon>Alphaproteobacteria</taxon>
        <taxon>Sphingomonadales</taxon>
        <taxon>Sphingomonadaceae</taxon>
        <taxon>Novosphingobium</taxon>
    </lineage>
</organism>
<evidence type="ECO:0000259" key="9">
    <source>
        <dbReference type="Pfam" id="PF01757"/>
    </source>
</evidence>
<dbReference type="Pfam" id="PF19040">
    <property type="entry name" value="SGNH"/>
    <property type="match status" value="1"/>
</dbReference>
<keyword evidence="4 8" id="KW-0812">Transmembrane</keyword>
<proteinExistence type="predicted"/>
<dbReference type="InterPro" id="IPR036514">
    <property type="entry name" value="SGNH_hydro_sf"/>
</dbReference>
<feature type="transmembrane region" description="Helical" evidence="8">
    <location>
        <begin position="314"/>
        <end position="332"/>
    </location>
</feature>
<evidence type="ECO:0000313" key="11">
    <source>
        <dbReference type="EMBL" id="WCT77981.1"/>
    </source>
</evidence>
<feature type="transmembrane region" description="Helical" evidence="8">
    <location>
        <begin position="12"/>
        <end position="31"/>
    </location>
</feature>
<keyword evidence="5 8" id="KW-1133">Transmembrane helix</keyword>
<feature type="transmembrane region" description="Helical" evidence="8">
    <location>
        <begin position="37"/>
        <end position="57"/>
    </location>
</feature>
<keyword evidence="7 11" id="KW-0012">Acyltransferase</keyword>
<dbReference type="GO" id="GO:0016746">
    <property type="term" value="F:acyltransferase activity"/>
    <property type="evidence" value="ECO:0007669"/>
    <property type="project" value="UniProtKB-KW"/>
</dbReference>
<dbReference type="Proteomes" id="UP001218231">
    <property type="component" value="Chromosome"/>
</dbReference>
<dbReference type="InterPro" id="IPR002656">
    <property type="entry name" value="Acyl_transf_3_dom"/>
</dbReference>
<dbReference type="Gene3D" id="3.40.50.1110">
    <property type="entry name" value="SGNH hydrolase"/>
    <property type="match status" value="1"/>
</dbReference>
<evidence type="ECO:0000259" key="10">
    <source>
        <dbReference type="Pfam" id="PF19040"/>
    </source>
</evidence>
<evidence type="ECO:0000256" key="2">
    <source>
        <dbReference type="ARBA" id="ARBA00022475"/>
    </source>
</evidence>
<comment type="subcellular location">
    <subcellularLocation>
        <location evidence="1">Cell membrane</location>
        <topology evidence="1">Multi-pass membrane protein</topology>
    </subcellularLocation>
</comment>
<dbReference type="EMBL" id="CP117417">
    <property type="protein sequence ID" value="WCT77981.1"/>
    <property type="molecule type" value="Genomic_DNA"/>
</dbReference>
<keyword evidence="3" id="KW-0808">Transferase</keyword>
<feature type="transmembrane region" description="Helical" evidence="8">
    <location>
        <begin position="253"/>
        <end position="277"/>
    </location>
</feature>
<feature type="transmembrane region" description="Helical" evidence="8">
    <location>
        <begin position="103"/>
        <end position="123"/>
    </location>
</feature>
<feature type="domain" description="SGNH" evidence="10">
    <location>
        <begin position="420"/>
        <end position="666"/>
    </location>
</feature>
<evidence type="ECO:0000256" key="6">
    <source>
        <dbReference type="ARBA" id="ARBA00023136"/>
    </source>
</evidence>
<protein>
    <submittedName>
        <fullName evidence="11">Acyltransferase family protein</fullName>
    </submittedName>
</protein>
<gene>
    <name evidence="11" type="ORF">PQ457_03115</name>
</gene>
<dbReference type="InterPro" id="IPR050879">
    <property type="entry name" value="Acyltransferase_3"/>
</dbReference>
<feature type="transmembrane region" description="Helical" evidence="8">
    <location>
        <begin position="227"/>
        <end position="247"/>
    </location>
</feature>
<dbReference type="Pfam" id="PF01757">
    <property type="entry name" value="Acyl_transf_3"/>
    <property type="match status" value="1"/>
</dbReference>
<dbReference type="InterPro" id="IPR043968">
    <property type="entry name" value="SGNH"/>
</dbReference>
<feature type="transmembrane region" description="Helical" evidence="8">
    <location>
        <begin position="194"/>
        <end position="215"/>
    </location>
</feature>
<feature type="domain" description="Acyltransferase 3" evidence="9">
    <location>
        <begin position="11"/>
        <end position="332"/>
    </location>
</feature>
<sequence length="675" mass="73056">MASHPKSFHRADIDGLRAISVGVVVAFHAWWRQGFGGFVGVDIFFVISGYLISGAIFDDVRAGRFSLSAFYGRRVRRIYPALITVLLATFVVGWVQLFDDGFAQLGAHLAGAAVFASNLVLYAESGYFDASSDAKPLLHLWSLGVEEQFYILWPLAIMLAWRWRGARGAVWALGLGFVASMAHEQFLMRIDTSAAFYIPTARFWEMLAGAALAWVERRRVGAIPPRMAHGFSLIGLALLLGSFRYITEGNVPFPGWAALVPVGGAVLLLAAGPRALVNARLLSLLPMRWLGQISYPLYLWHWPVLVLARTSGWVDGRAMLVCVVVATGLAWATARWIEPPLRYGGDSARKVKGLLAAMAVLGLGGLAVAWAHVPSASHARVAPLTRQIGWTIAVAGEAQGRACVALMPGRSALVPGVAGNDFCYLAHPGAPDVALIGDSLNLSLFPGLASYPDLNVLIASASEAAPFYDTTTTESFDRTRLNNWKLTNQALDYAAASPSIRVVVLSYANGDQLLRRSSAHDMTDRADPTPAPPEARLERALRRTLARLSAAGKGVIITLPNRRMGFDPPDCLTDLRPLHGPAYRHPCGEPRGGALEQAQDAYAAQVRRVVREFPGVVLVDLAAPLCDARLCYAMRAASGGRGGQMYYRDRLHLSDAGSRAVAPVLYQAIKAMMHR</sequence>